<dbReference type="InterPro" id="IPR003675">
    <property type="entry name" value="Rce1/LyrA-like_dom"/>
</dbReference>
<evidence type="ECO:0000313" key="3">
    <source>
        <dbReference type="EMBL" id="ASW44212.1"/>
    </source>
</evidence>
<feature type="transmembrane region" description="Helical" evidence="1">
    <location>
        <begin position="119"/>
        <end position="149"/>
    </location>
</feature>
<feature type="transmembrane region" description="Helical" evidence="1">
    <location>
        <begin position="218"/>
        <end position="238"/>
    </location>
</feature>
<dbReference type="OrthoDB" id="378663at2"/>
<evidence type="ECO:0000313" key="4">
    <source>
        <dbReference type="Proteomes" id="UP000264883"/>
    </source>
</evidence>
<dbReference type="RefSeq" id="WP_119866336.1">
    <property type="nucleotide sequence ID" value="NZ_CP016786.1"/>
</dbReference>
<feature type="transmembrane region" description="Helical" evidence="1">
    <location>
        <begin position="43"/>
        <end position="66"/>
    </location>
</feature>
<dbReference type="Proteomes" id="UP000264883">
    <property type="component" value="Chromosome"/>
</dbReference>
<dbReference type="KEGG" id="cia:BEN51_12325"/>
<dbReference type="GO" id="GO:0004175">
    <property type="term" value="F:endopeptidase activity"/>
    <property type="evidence" value="ECO:0007669"/>
    <property type="project" value="UniProtKB-ARBA"/>
</dbReference>
<name>A0A343JFA4_9CLOT</name>
<gene>
    <name evidence="3" type="ORF">BEN51_12325</name>
</gene>
<keyword evidence="1" id="KW-1133">Transmembrane helix</keyword>
<feature type="transmembrane region" description="Helical" evidence="1">
    <location>
        <begin position="161"/>
        <end position="180"/>
    </location>
</feature>
<keyword evidence="1" id="KW-0472">Membrane</keyword>
<dbReference type="AlphaFoldDB" id="A0A343JFA4"/>
<feature type="domain" description="CAAX prenyl protease 2/Lysostaphin resistance protein A-like" evidence="2">
    <location>
        <begin position="118"/>
        <end position="226"/>
    </location>
</feature>
<sequence>MKKIIVVIILGLIAGVVLGVQQVTSLTPEMEKQIVAQLGSKQVLIIAAMMQTAVMASIAAIVGFWASTKVDLNKPFVFNRKSIFAAIVIGIVSASFIVISEKFIFAEVLGLGDKFEFSWLYFLGSILYGGIIEEILLRLGLMTFIIWIASKMIKTINSNGIYIAGIVIAALLFAAGHIPATAQMLGLSLVSVLRTLLLNFLPGLGFGYLYWKHGLGYAMLGHISTHVISQLILLPLFFN</sequence>
<evidence type="ECO:0000256" key="1">
    <source>
        <dbReference type="SAM" id="Phobius"/>
    </source>
</evidence>
<dbReference type="GO" id="GO:0080120">
    <property type="term" value="P:CAAX-box protein maturation"/>
    <property type="evidence" value="ECO:0007669"/>
    <property type="project" value="UniProtKB-ARBA"/>
</dbReference>
<dbReference type="EMBL" id="CP016786">
    <property type="protein sequence ID" value="ASW44212.1"/>
    <property type="molecule type" value="Genomic_DNA"/>
</dbReference>
<reference evidence="3 4" key="1">
    <citation type="submission" date="2016-08" db="EMBL/GenBank/DDBJ databases">
        <title>Complete Genome Sequence Of The Indigo Reducing Clostridium isatidis DSM15098.</title>
        <authorList>
            <person name="Little G.T."/>
            <person name="Minton N.P."/>
        </authorList>
    </citation>
    <scope>NUCLEOTIDE SEQUENCE [LARGE SCALE GENOMIC DNA]</scope>
    <source>
        <strain evidence="3 4">DSM 15098</strain>
    </source>
</reference>
<keyword evidence="1" id="KW-0812">Transmembrane</keyword>
<feature type="transmembrane region" description="Helical" evidence="1">
    <location>
        <begin position="78"/>
        <end position="99"/>
    </location>
</feature>
<organism evidence="3 4">
    <name type="scientific">Clostridium isatidis</name>
    <dbReference type="NCBI Taxonomy" id="182773"/>
    <lineage>
        <taxon>Bacteria</taxon>
        <taxon>Bacillati</taxon>
        <taxon>Bacillota</taxon>
        <taxon>Clostridia</taxon>
        <taxon>Eubacteriales</taxon>
        <taxon>Clostridiaceae</taxon>
        <taxon>Clostridium</taxon>
    </lineage>
</organism>
<accession>A0A343JFA4</accession>
<keyword evidence="4" id="KW-1185">Reference proteome</keyword>
<dbReference type="Pfam" id="PF02517">
    <property type="entry name" value="Rce1-like"/>
    <property type="match status" value="1"/>
</dbReference>
<evidence type="ECO:0000259" key="2">
    <source>
        <dbReference type="Pfam" id="PF02517"/>
    </source>
</evidence>
<proteinExistence type="predicted"/>
<feature type="transmembrane region" description="Helical" evidence="1">
    <location>
        <begin position="192"/>
        <end position="211"/>
    </location>
</feature>
<protein>
    <recommendedName>
        <fullName evidence="2">CAAX prenyl protease 2/Lysostaphin resistance protein A-like domain-containing protein</fullName>
    </recommendedName>
</protein>